<proteinExistence type="predicted"/>
<dbReference type="OrthoDB" id="5431540at2"/>
<dbReference type="EMBL" id="FTNM01000002">
    <property type="protein sequence ID" value="SIQ98196.1"/>
    <property type="molecule type" value="Genomic_DNA"/>
</dbReference>
<dbReference type="InterPro" id="IPR010321">
    <property type="entry name" value="DUF922"/>
</dbReference>
<dbReference type="STRING" id="1077936.SAMN05421545_1974"/>
<name>A0A1N6X791_9BACT</name>
<reference evidence="2" key="1">
    <citation type="submission" date="2017-01" db="EMBL/GenBank/DDBJ databases">
        <authorList>
            <person name="Varghese N."/>
            <person name="Submissions S."/>
        </authorList>
    </citation>
    <scope>NUCLEOTIDE SEQUENCE [LARGE SCALE GENOMIC DNA]</scope>
    <source>
        <strain evidence="2">DM9</strain>
    </source>
</reference>
<dbReference type="Proteomes" id="UP000185924">
    <property type="component" value="Unassembled WGS sequence"/>
</dbReference>
<organism evidence="1 2">
    <name type="scientific">Pontibacter lucknowensis</name>
    <dbReference type="NCBI Taxonomy" id="1077936"/>
    <lineage>
        <taxon>Bacteria</taxon>
        <taxon>Pseudomonadati</taxon>
        <taxon>Bacteroidota</taxon>
        <taxon>Cytophagia</taxon>
        <taxon>Cytophagales</taxon>
        <taxon>Hymenobacteraceae</taxon>
        <taxon>Pontibacter</taxon>
    </lineage>
</organism>
<gene>
    <name evidence="1" type="ORF">SAMN05421545_1974</name>
</gene>
<keyword evidence="2" id="KW-1185">Reference proteome</keyword>
<dbReference type="AlphaFoldDB" id="A0A1N6X791"/>
<protein>
    <recommendedName>
        <fullName evidence="3">DUF922 domain-containing protein</fullName>
    </recommendedName>
</protein>
<evidence type="ECO:0000313" key="2">
    <source>
        <dbReference type="Proteomes" id="UP000185924"/>
    </source>
</evidence>
<sequence length="195" mass="22100">MFIITLLLSLLVGLLMPYPTPAGSPASVIYVPNPASLSVSNNEQLAWSATRKLNWEDFRGTPESNNPHHALTAANLAVDARCKDNKFYYEVKCVFLPGESWSKNKQSEKLLAHEQLHFDLTEVHARMLRKELKELGISCGNLKTNLNATVGNAFKAWKAEQDQFDKLSRHGLDAQVQQDWSERISHRLQELDAWK</sequence>
<dbReference type="Pfam" id="PF06037">
    <property type="entry name" value="DUF922"/>
    <property type="match status" value="1"/>
</dbReference>
<evidence type="ECO:0000313" key="1">
    <source>
        <dbReference type="EMBL" id="SIQ98196.1"/>
    </source>
</evidence>
<accession>A0A1N6X791</accession>
<evidence type="ECO:0008006" key="3">
    <source>
        <dbReference type="Google" id="ProtNLM"/>
    </source>
</evidence>
<dbReference type="RefSeq" id="WP_007657579.1">
    <property type="nucleotide sequence ID" value="NZ_FTNM01000002.1"/>
</dbReference>